<evidence type="ECO:0000256" key="3">
    <source>
        <dbReference type="ARBA" id="ARBA00022691"/>
    </source>
</evidence>
<evidence type="ECO:0000256" key="2">
    <source>
        <dbReference type="ARBA" id="ARBA00022679"/>
    </source>
</evidence>
<keyword evidence="3 5" id="KW-0949">S-adenosyl-L-methionine</keyword>
<evidence type="ECO:0000259" key="6">
    <source>
        <dbReference type="Pfam" id="PF08242"/>
    </source>
</evidence>
<dbReference type="EC" id="2.1.1.197" evidence="5"/>
<comment type="catalytic activity">
    <reaction evidence="5">
        <text>malonyl-[ACP] + S-adenosyl-L-methionine = malonyl-[ACP] methyl ester + S-adenosyl-L-homocysteine</text>
        <dbReference type="Rhea" id="RHEA:17105"/>
        <dbReference type="Rhea" id="RHEA-COMP:9623"/>
        <dbReference type="Rhea" id="RHEA-COMP:9954"/>
        <dbReference type="ChEBI" id="CHEBI:57856"/>
        <dbReference type="ChEBI" id="CHEBI:59789"/>
        <dbReference type="ChEBI" id="CHEBI:78449"/>
        <dbReference type="ChEBI" id="CHEBI:78845"/>
        <dbReference type="EC" id="2.1.1.197"/>
    </reaction>
</comment>
<dbReference type="GO" id="GO:0032259">
    <property type="term" value="P:methylation"/>
    <property type="evidence" value="ECO:0007669"/>
    <property type="project" value="UniProtKB-KW"/>
</dbReference>
<dbReference type="InterPro" id="IPR029063">
    <property type="entry name" value="SAM-dependent_MTases_sf"/>
</dbReference>
<dbReference type="RefSeq" id="WP_314801143.1">
    <property type="nucleotide sequence ID" value="NZ_CP130319.1"/>
</dbReference>
<keyword evidence="1 5" id="KW-0489">Methyltransferase</keyword>
<dbReference type="AlphaFoldDB" id="A0AA96LQX9"/>
<comment type="similarity">
    <text evidence="5">Belongs to the methyltransferase superfamily.</text>
</comment>
<name>A0AA96LQX9_9BACL</name>
<accession>A0AA96LQX9</accession>
<evidence type="ECO:0000256" key="1">
    <source>
        <dbReference type="ARBA" id="ARBA00022603"/>
    </source>
</evidence>
<keyword evidence="4 5" id="KW-0093">Biotin biosynthesis</keyword>
<keyword evidence="8" id="KW-1185">Reference proteome</keyword>
<gene>
    <name evidence="5 7" type="primary">bioC</name>
    <name evidence="7" type="ORF">MJB10_01930</name>
</gene>
<evidence type="ECO:0000256" key="4">
    <source>
        <dbReference type="ARBA" id="ARBA00022756"/>
    </source>
</evidence>
<evidence type="ECO:0000313" key="8">
    <source>
        <dbReference type="Proteomes" id="UP001304650"/>
    </source>
</evidence>
<dbReference type="PANTHER" id="PTHR43861">
    <property type="entry name" value="TRANS-ACONITATE 2-METHYLTRANSFERASE-RELATED"/>
    <property type="match status" value="1"/>
</dbReference>
<dbReference type="EMBL" id="CP130319">
    <property type="protein sequence ID" value="WNR44936.1"/>
    <property type="molecule type" value="Genomic_DNA"/>
</dbReference>
<dbReference type="PANTHER" id="PTHR43861:SF1">
    <property type="entry name" value="TRANS-ACONITATE 2-METHYLTRANSFERASE"/>
    <property type="match status" value="1"/>
</dbReference>
<dbReference type="InterPro" id="IPR013217">
    <property type="entry name" value="Methyltransf_12"/>
</dbReference>
<dbReference type="NCBIfam" id="TIGR02072">
    <property type="entry name" value="BioC"/>
    <property type="match status" value="1"/>
</dbReference>
<dbReference type="GO" id="GO:0102130">
    <property type="term" value="F:malonyl-CoA methyltransferase activity"/>
    <property type="evidence" value="ECO:0007669"/>
    <property type="project" value="UniProtKB-EC"/>
</dbReference>
<organism evidence="7 8">
    <name type="scientific">Paenibacillus roseopurpureus</name>
    <dbReference type="NCBI Taxonomy" id="2918901"/>
    <lineage>
        <taxon>Bacteria</taxon>
        <taxon>Bacillati</taxon>
        <taxon>Bacillota</taxon>
        <taxon>Bacilli</taxon>
        <taxon>Bacillales</taxon>
        <taxon>Paenibacillaceae</taxon>
        <taxon>Paenibacillus</taxon>
    </lineage>
</organism>
<dbReference type="CDD" id="cd02440">
    <property type="entry name" value="AdoMet_MTases"/>
    <property type="match status" value="1"/>
</dbReference>
<keyword evidence="2 5" id="KW-0808">Transferase</keyword>
<dbReference type="KEGG" id="proo:MJB10_01930"/>
<sequence>MTDSQTAIQRQFDRSAAGAYDAHAHVQRSMANALLQSLKGRLPASGVRTSDILEIGCGTGYVTEKLLTELTEPPPASITAVDLAPAMLAAAQQRIQRVSAQRGDLAEQSKTQVQFLLEDVELWAANAAPASFDIIISNACFQWLRDPQRTLVSLRRLLRPGGVIAFSTFGPETFHELHQAFAKAYCANGLTPQRHGKSFPSGDAWDRLLQAAGFSDRAFEQWLHVEEHASVSDFLHAVKAVGASTSEASPSRGLGSRRLFTQMYGHYEQAFSSPKGIRATYEVYLFLAQE</sequence>
<dbReference type="Pfam" id="PF08242">
    <property type="entry name" value="Methyltransf_12"/>
    <property type="match status" value="1"/>
</dbReference>
<feature type="domain" description="Methyltransferase type 12" evidence="6">
    <location>
        <begin position="53"/>
        <end position="164"/>
    </location>
</feature>
<dbReference type="HAMAP" id="MF_00835">
    <property type="entry name" value="BioC"/>
    <property type="match status" value="1"/>
</dbReference>
<dbReference type="Gene3D" id="3.40.50.150">
    <property type="entry name" value="Vaccinia Virus protein VP39"/>
    <property type="match status" value="1"/>
</dbReference>
<dbReference type="InterPro" id="IPR011814">
    <property type="entry name" value="BioC"/>
</dbReference>
<dbReference type="Proteomes" id="UP001304650">
    <property type="component" value="Chromosome"/>
</dbReference>
<evidence type="ECO:0000256" key="5">
    <source>
        <dbReference type="HAMAP-Rule" id="MF_00835"/>
    </source>
</evidence>
<protein>
    <recommendedName>
        <fullName evidence="5">Malonyl-[acyl-carrier protein] O-methyltransferase</fullName>
        <shortName evidence="5">Malonyl-ACP O-methyltransferase</shortName>
        <ecNumber evidence="5">2.1.1.197</ecNumber>
    </recommendedName>
    <alternativeName>
        <fullName evidence="5">Biotin synthesis protein BioC</fullName>
    </alternativeName>
</protein>
<dbReference type="GO" id="GO:0010340">
    <property type="term" value="F:carboxyl-O-methyltransferase activity"/>
    <property type="evidence" value="ECO:0007669"/>
    <property type="project" value="UniProtKB-UniRule"/>
</dbReference>
<dbReference type="SUPFAM" id="SSF53335">
    <property type="entry name" value="S-adenosyl-L-methionine-dependent methyltransferases"/>
    <property type="match status" value="1"/>
</dbReference>
<proteinExistence type="inferred from homology"/>
<comment type="pathway">
    <text evidence="5">Cofactor biosynthesis; biotin biosynthesis.</text>
</comment>
<comment type="function">
    <text evidence="5">Converts the free carboxyl group of a malonyl-thioester to its methyl ester by transfer of a methyl group from S-adenosyl-L-methionine (SAM). It allows to synthesize pimeloyl-ACP via the fatty acid synthetic pathway.</text>
</comment>
<dbReference type="GO" id="GO:0009102">
    <property type="term" value="P:biotin biosynthetic process"/>
    <property type="evidence" value="ECO:0007669"/>
    <property type="project" value="UniProtKB-UniRule"/>
</dbReference>
<reference evidence="7" key="1">
    <citation type="submission" date="2022-02" db="EMBL/GenBank/DDBJ databases">
        <title>Paenibacillus sp. MBLB1832 Whole Genome Shotgun Sequencing.</title>
        <authorList>
            <person name="Hwang C.Y."/>
            <person name="Cho E.-S."/>
            <person name="Seo M.-J."/>
        </authorList>
    </citation>
    <scope>NUCLEOTIDE SEQUENCE</scope>
    <source>
        <strain evidence="7">MBLB1832</strain>
    </source>
</reference>
<evidence type="ECO:0000313" key="7">
    <source>
        <dbReference type="EMBL" id="WNR44936.1"/>
    </source>
</evidence>